<feature type="chain" id="PRO_5030515274" evidence="1">
    <location>
        <begin position="23"/>
        <end position="190"/>
    </location>
</feature>
<dbReference type="PANTHER" id="PTHR34606:SF4">
    <property type="entry name" value="OUTER MEMBRANE LIPOPROTEIN DOLP"/>
    <property type="match status" value="1"/>
</dbReference>
<evidence type="ECO:0000313" key="4">
    <source>
        <dbReference type="Proteomes" id="UP000244223"/>
    </source>
</evidence>
<name>A0A2T5J0L2_9GAMM</name>
<dbReference type="RefSeq" id="WP_170106926.1">
    <property type="nucleotide sequence ID" value="NZ_QAON01000005.1"/>
</dbReference>
<gene>
    <name evidence="3" type="ORF">C8N29_105213</name>
</gene>
<evidence type="ECO:0000259" key="2">
    <source>
        <dbReference type="PROSITE" id="PS50914"/>
    </source>
</evidence>
<keyword evidence="1" id="KW-0732">Signal</keyword>
<evidence type="ECO:0000313" key="3">
    <source>
        <dbReference type="EMBL" id="PTQ89884.1"/>
    </source>
</evidence>
<dbReference type="PROSITE" id="PS50914">
    <property type="entry name" value="BON"/>
    <property type="match status" value="1"/>
</dbReference>
<dbReference type="InterPro" id="IPR007055">
    <property type="entry name" value="BON_dom"/>
</dbReference>
<organism evidence="3 4">
    <name type="scientific">Agitococcus lubricus</name>
    <dbReference type="NCBI Taxonomy" id="1077255"/>
    <lineage>
        <taxon>Bacteria</taxon>
        <taxon>Pseudomonadati</taxon>
        <taxon>Pseudomonadota</taxon>
        <taxon>Gammaproteobacteria</taxon>
        <taxon>Moraxellales</taxon>
        <taxon>Moraxellaceae</taxon>
        <taxon>Agitococcus</taxon>
    </lineage>
</organism>
<protein>
    <submittedName>
        <fullName evidence="3">Osmotically-inducible protein OsmY</fullName>
    </submittedName>
</protein>
<evidence type="ECO:0000256" key="1">
    <source>
        <dbReference type="SAM" id="SignalP"/>
    </source>
</evidence>
<dbReference type="Proteomes" id="UP000244223">
    <property type="component" value="Unassembled WGS sequence"/>
</dbReference>
<proteinExistence type="predicted"/>
<dbReference type="InterPro" id="IPR051686">
    <property type="entry name" value="Lipoprotein_DolP"/>
</dbReference>
<dbReference type="Gene3D" id="3.40.1520.20">
    <property type="match status" value="1"/>
</dbReference>
<dbReference type="AlphaFoldDB" id="A0A2T5J0L2"/>
<feature type="signal peptide" evidence="1">
    <location>
        <begin position="1"/>
        <end position="22"/>
    </location>
</feature>
<feature type="domain" description="BON" evidence="2">
    <location>
        <begin position="123"/>
        <end position="190"/>
    </location>
</feature>
<reference evidence="3 4" key="1">
    <citation type="submission" date="2018-04" db="EMBL/GenBank/DDBJ databases">
        <title>Genomic Encyclopedia of Archaeal and Bacterial Type Strains, Phase II (KMG-II): from individual species to whole genera.</title>
        <authorList>
            <person name="Goeker M."/>
        </authorList>
    </citation>
    <scope>NUCLEOTIDE SEQUENCE [LARGE SCALE GENOMIC DNA]</scope>
    <source>
        <strain evidence="3 4">DSM 5822</strain>
    </source>
</reference>
<accession>A0A2T5J0L2</accession>
<dbReference type="EMBL" id="QAON01000005">
    <property type="protein sequence ID" value="PTQ89884.1"/>
    <property type="molecule type" value="Genomic_DNA"/>
</dbReference>
<dbReference type="Pfam" id="PF04972">
    <property type="entry name" value="BON"/>
    <property type="match status" value="2"/>
</dbReference>
<keyword evidence="4" id="KW-1185">Reference proteome</keyword>
<dbReference type="PANTHER" id="PTHR34606">
    <property type="entry name" value="BON DOMAIN-CONTAINING PROTEIN"/>
    <property type="match status" value="1"/>
</dbReference>
<sequence length="190" mass="20726">MLKQLVITVLIVNLTGCAQMLAAASGSQPVGATEGQRTLSQRIEDISIEKTAAINLYKADPQFKNAHVVFMSFHSNVLIAGQVLNAKQKQVAEDTVRAIGEVKQIHNELSISPQINPYLGRAKDSIISAQISTSLTFAKDFPSSQCKVLVEEGTVYLMGKLTRAQAEQAIGLIKNVQDIKKIIKMVDYLD</sequence>
<comment type="caution">
    <text evidence="3">The sequence shown here is derived from an EMBL/GenBank/DDBJ whole genome shotgun (WGS) entry which is preliminary data.</text>
</comment>